<comment type="caution">
    <text evidence="3">The sequence shown here is derived from an EMBL/GenBank/DDBJ whole genome shotgun (WGS) entry which is preliminary data.</text>
</comment>
<feature type="region of interest" description="Disordered" evidence="1">
    <location>
        <begin position="500"/>
        <end position="640"/>
    </location>
</feature>
<accession>A0AAV4AJB7</accession>
<dbReference type="GO" id="GO:0006281">
    <property type="term" value="P:DNA repair"/>
    <property type="evidence" value="ECO:0007669"/>
    <property type="project" value="UniProtKB-ARBA"/>
</dbReference>
<feature type="compositionally biased region" description="Basic and acidic residues" evidence="1">
    <location>
        <begin position="311"/>
        <end position="325"/>
    </location>
</feature>
<feature type="compositionally biased region" description="Polar residues" evidence="1">
    <location>
        <begin position="131"/>
        <end position="140"/>
    </location>
</feature>
<feature type="compositionally biased region" description="Basic and acidic residues" evidence="1">
    <location>
        <begin position="500"/>
        <end position="517"/>
    </location>
</feature>
<feature type="compositionally biased region" description="Polar residues" evidence="1">
    <location>
        <begin position="253"/>
        <end position="262"/>
    </location>
</feature>
<feature type="compositionally biased region" description="Polar residues" evidence="1">
    <location>
        <begin position="574"/>
        <end position="589"/>
    </location>
</feature>
<dbReference type="GO" id="GO:0003677">
    <property type="term" value="F:DNA binding"/>
    <property type="evidence" value="ECO:0007669"/>
    <property type="project" value="InterPro"/>
</dbReference>
<dbReference type="Pfam" id="PF02732">
    <property type="entry name" value="ERCC4"/>
    <property type="match status" value="1"/>
</dbReference>
<organism evidence="3 4">
    <name type="scientific">Plakobranchus ocellatus</name>
    <dbReference type="NCBI Taxonomy" id="259542"/>
    <lineage>
        <taxon>Eukaryota</taxon>
        <taxon>Metazoa</taxon>
        <taxon>Spiralia</taxon>
        <taxon>Lophotrochozoa</taxon>
        <taxon>Mollusca</taxon>
        <taxon>Gastropoda</taxon>
        <taxon>Heterobranchia</taxon>
        <taxon>Euthyneura</taxon>
        <taxon>Panpulmonata</taxon>
        <taxon>Sacoglossa</taxon>
        <taxon>Placobranchoidea</taxon>
        <taxon>Plakobranchidae</taxon>
        <taxon>Plakobranchus</taxon>
    </lineage>
</organism>
<name>A0AAV4AJB7_9GAST</name>
<dbReference type="Gene3D" id="3.40.50.10130">
    <property type="match status" value="1"/>
</dbReference>
<evidence type="ECO:0000259" key="2">
    <source>
        <dbReference type="SMART" id="SM00891"/>
    </source>
</evidence>
<evidence type="ECO:0000256" key="1">
    <source>
        <dbReference type="SAM" id="MobiDB-lite"/>
    </source>
</evidence>
<feature type="region of interest" description="Disordered" evidence="1">
    <location>
        <begin position="81"/>
        <end position="144"/>
    </location>
</feature>
<feature type="domain" description="ERCC4" evidence="2">
    <location>
        <begin position="645"/>
        <end position="728"/>
    </location>
</feature>
<dbReference type="InterPro" id="IPR011335">
    <property type="entry name" value="Restrct_endonuc-II-like"/>
</dbReference>
<evidence type="ECO:0000313" key="4">
    <source>
        <dbReference type="Proteomes" id="UP000735302"/>
    </source>
</evidence>
<dbReference type="Proteomes" id="UP000735302">
    <property type="component" value="Unassembled WGS sequence"/>
</dbReference>
<protein>
    <submittedName>
        <fullName evidence="3">Fanconi anemia group m protein-like</fullName>
    </submittedName>
</protein>
<feature type="compositionally biased region" description="Acidic residues" evidence="1">
    <location>
        <begin position="180"/>
        <end position="207"/>
    </location>
</feature>
<feature type="compositionally biased region" description="Acidic residues" evidence="1">
    <location>
        <begin position="101"/>
        <end position="127"/>
    </location>
</feature>
<sequence>MVSIKRQLERVRTNLHTVTPIPASPQHDVGNVKSIDPGEQGKWLQKNMEQKSSLMSRSKRKCSDLDEDDLDDFDVSEAVSFKKSPVVTSRKKKRKQHIFIEEEADVSGDPGSSDEGETEDDDDDDDDHMNSFINNHSETQGPDMHAMYLKSVKSPLAGGRYKLQFNARKHRHEDIYSQAPEEDQGLSEYEEDSFCVANDEEEDDLEMESQPKKVKKQKAKKSRKTKQVTGKRVIRMLDTSSEEEGLLPVAMTQEFQTSSSKQPVLLSSDDEDEKERTDRVRKKVRRIVEDTLSQVENPSEKSLLDASVESPSEHKEKFTILKESHQNSNDQESQAEKLDVPFQDGDFNLLDDDWLHELDFAPAIASQLKSEKEDKSKPNVSSSKFLDIHKNSNSPALPQEVDFKSENPCLQKPIISSGDCQTKHLVNSSAEITDSTGRVSSLSTKHRLVSKQQANFCISSDCSDNGNHRANPTAFSASVITTRNSSQTYNVATAMSNRALSREERLQRQREKQERFRQKLAQAQERRGQDTVERSCEREISSHSRTSSSSSTSKPSAEIKGAQTTRDQIDSRRSPQLNRCNPAAVTTPSGDFGNHASVSGLTTHNKTVTDANARENSNDGSGSKEGGIIPHKANNSPGSDKMQLQVLVDSREVSAAQDIISSLRLTHGIVVTARRLSSCDYIVSNFTAVDRMSWSNFSNSNHRSKLSSRLNEMQVMYERCVLIVEDDRVKAGQDKSKKQV</sequence>
<feature type="region of interest" description="Disordered" evidence="1">
    <location>
        <begin position="15"/>
        <end position="69"/>
    </location>
</feature>
<dbReference type="SUPFAM" id="SSF52980">
    <property type="entry name" value="Restriction endonuclease-like"/>
    <property type="match status" value="1"/>
</dbReference>
<dbReference type="GO" id="GO:0004518">
    <property type="term" value="F:nuclease activity"/>
    <property type="evidence" value="ECO:0007669"/>
    <property type="project" value="InterPro"/>
</dbReference>
<feature type="region of interest" description="Disordered" evidence="1">
    <location>
        <begin position="170"/>
        <end position="340"/>
    </location>
</feature>
<reference evidence="3 4" key="1">
    <citation type="journal article" date="2021" name="Elife">
        <title>Chloroplast acquisition without the gene transfer in kleptoplastic sea slugs, Plakobranchus ocellatus.</title>
        <authorList>
            <person name="Maeda T."/>
            <person name="Takahashi S."/>
            <person name="Yoshida T."/>
            <person name="Shimamura S."/>
            <person name="Takaki Y."/>
            <person name="Nagai Y."/>
            <person name="Toyoda A."/>
            <person name="Suzuki Y."/>
            <person name="Arimoto A."/>
            <person name="Ishii H."/>
            <person name="Satoh N."/>
            <person name="Nishiyama T."/>
            <person name="Hasebe M."/>
            <person name="Maruyama T."/>
            <person name="Minagawa J."/>
            <person name="Obokata J."/>
            <person name="Shigenobu S."/>
        </authorList>
    </citation>
    <scope>NUCLEOTIDE SEQUENCE [LARGE SCALE GENOMIC DNA]</scope>
</reference>
<feature type="compositionally biased region" description="Polar residues" evidence="1">
    <location>
        <begin position="596"/>
        <end position="611"/>
    </location>
</feature>
<evidence type="ECO:0000313" key="3">
    <source>
        <dbReference type="EMBL" id="GFO07357.1"/>
    </source>
</evidence>
<proteinExistence type="predicted"/>
<feature type="region of interest" description="Disordered" evidence="1">
    <location>
        <begin position="368"/>
        <end position="398"/>
    </location>
</feature>
<feature type="compositionally biased region" description="Basic residues" evidence="1">
    <location>
        <begin position="212"/>
        <end position="226"/>
    </location>
</feature>
<feature type="non-terminal residue" evidence="3">
    <location>
        <position position="740"/>
    </location>
</feature>
<feature type="compositionally biased region" description="Basic and acidic residues" evidence="1">
    <location>
        <begin position="524"/>
        <end position="542"/>
    </location>
</feature>
<gene>
    <name evidence="3" type="ORF">PoB_003386200</name>
</gene>
<dbReference type="SMART" id="SM00891">
    <property type="entry name" value="ERCC4"/>
    <property type="match status" value="1"/>
</dbReference>
<feature type="compositionally biased region" description="Low complexity" evidence="1">
    <location>
        <begin position="543"/>
        <end position="556"/>
    </location>
</feature>
<dbReference type="EMBL" id="BLXT01003865">
    <property type="protein sequence ID" value="GFO07357.1"/>
    <property type="molecule type" value="Genomic_DNA"/>
</dbReference>
<dbReference type="AlphaFoldDB" id="A0AAV4AJB7"/>
<keyword evidence="4" id="KW-1185">Reference proteome</keyword>
<dbReference type="InterPro" id="IPR006166">
    <property type="entry name" value="ERCC4_domain"/>
</dbReference>